<organism evidence="2 3">
    <name type="scientific">Scophthalmus maximus</name>
    <name type="common">Turbot</name>
    <name type="synonym">Psetta maxima</name>
    <dbReference type="NCBI Taxonomy" id="52904"/>
    <lineage>
        <taxon>Eukaryota</taxon>
        <taxon>Metazoa</taxon>
        <taxon>Chordata</taxon>
        <taxon>Craniata</taxon>
        <taxon>Vertebrata</taxon>
        <taxon>Euteleostomi</taxon>
        <taxon>Actinopterygii</taxon>
        <taxon>Neopterygii</taxon>
        <taxon>Teleostei</taxon>
        <taxon>Neoteleostei</taxon>
        <taxon>Acanthomorphata</taxon>
        <taxon>Carangaria</taxon>
        <taxon>Pleuronectiformes</taxon>
        <taxon>Pleuronectoidei</taxon>
        <taxon>Scophthalmidae</taxon>
        <taxon>Scophthalmus</taxon>
    </lineage>
</organism>
<protein>
    <submittedName>
        <fullName evidence="2">Uncharacterized protein</fullName>
    </submittedName>
</protein>
<name>A0A2U9BNH0_SCOMX</name>
<feature type="region of interest" description="Disordered" evidence="1">
    <location>
        <begin position="50"/>
        <end position="69"/>
    </location>
</feature>
<gene>
    <name evidence="2" type="ORF">SMAX5B_011479</name>
</gene>
<evidence type="ECO:0000313" key="2">
    <source>
        <dbReference type="EMBL" id="AWP05209.1"/>
    </source>
</evidence>
<dbReference type="EMBL" id="CP026250">
    <property type="protein sequence ID" value="AWP05209.1"/>
    <property type="molecule type" value="Genomic_DNA"/>
</dbReference>
<keyword evidence="3" id="KW-1185">Reference proteome</keyword>
<dbReference type="AlphaFoldDB" id="A0A2U9BNH0"/>
<sequence length="91" mass="10098">MAQSLRKRLAAIVLHLCESLKTPMSEYHLTGCGGIVRPLYYTLTSVENVTSKTDGGNRRREVAPKSVESRPLQVGCQDFSLSLKSSSRSLW</sequence>
<proteinExistence type="predicted"/>
<accession>A0A2U9BNH0</accession>
<evidence type="ECO:0000313" key="3">
    <source>
        <dbReference type="Proteomes" id="UP000246464"/>
    </source>
</evidence>
<reference evidence="2 3" key="1">
    <citation type="submission" date="2017-12" db="EMBL/GenBank/DDBJ databases">
        <title>Integrating genomic resources of turbot (Scophthalmus maximus) in depth evaluation of genetic and physical mapping variation across individuals.</title>
        <authorList>
            <person name="Martinez P."/>
        </authorList>
    </citation>
    <scope>NUCLEOTIDE SEQUENCE [LARGE SCALE GENOMIC DNA]</scope>
</reference>
<dbReference type="Proteomes" id="UP000246464">
    <property type="component" value="Chromosome 8"/>
</dbReference>
<evidence type="ECO:0000256" key="1">
    <source>
        <dbReference type="SAM" id="MobiDB-lite"/>
    </source>
</evidence>